<keyword evidence="2" id="KW-1185">Reference proteome</keyword>
<feature type="non-terminal residue" evidence="1">
    <location>
        <position position="1"/>
    </location>
</feature>
<dbReference type="EMBL" id="JAMZMK010006619">
    <property type="protein sequence ID" value="KAI7747972.1"/>
    <property type="molecule type" value="Genomic_DNA"/>
</dbReference>
<reference evidence="1" key="1">
    <citation type="submission" date="2022-06" db="EMBL/GenBank/DDBJ databases">
        <title>Uncovering the hologenomic basis of an extraordinary plant invasion.</title>
        <authorList>
            <person name="Bieker V.C."/>
            <person name="Martin M.D."/>
            <person name="Gilbert T."/>
            <person name="Hodgins K."/>
            <person name="Battlay P."/>
            <person name="Petersen B."/>
            <person name="Wilson J."/>
        </authorList>
    </citation>
    <scope>NUCLEOTIDE SEQUENCE</scope>
    <source>
        <strain evidence="1">AA19_3_7</strain>
        <tissue evidence="1">Leaf</tissue>
    </source>
</reference>
<proteinExistence type="predicted"/>
<protein>
    <submittedName>
        <fullName evidence="1">Uncharacterized protein</fullName>
    </submittedName>
</protein>
<evidence type="ECO:0000313" key="1">
    <source>
        <dbReference type="EMBL" id="KAI7747972.1"/>
    </source>
</evidence>
<evidence type="ECO:0000313" key="2">
    <source>
        <dbReference type="Proteomes" id="UP001206925"/>
    </source>
</evidence>
<gene>
    <name evidence="1" type="ORF">M8C21_027896</name>
</gene>
<organism evidence="1 2">
    <name type="scientific">Ambrosia artemisiifolia</name>
    <name type="common">Common ragweed</name>
    <dbReference type="NCBI Taxonomy" id="4212"/>
    <lineage>
        <taxon>Eukaryota</taxon>
        <taxon>Viridiplantae</taxon>
        <taxon>Streptophyta</taxon>
        <taxon>Embryophyta</taxon>
        <taxon>Tracheophyta</taxon>
        <taxon>Spermatophyta</taxon>
        <taxon>Magnoliopsida</taxon>
        <taxon>eudicotyledons</taxon>
        <taxon>Gunneridae</taxon>
        <taxon>Pentapetalae</taxon>
        <taxon>asterids</taxon>
        <taxon>campanulids</taxon>
        <taxon>Asterales</taxon>
        <taxon>Asteraceae</taxon>
        <taxon>Asteroideae</taxon>
        <taxon>Heliantheae alliance</taxon>
        <taxon>Heliantheae</taxon>
        <taxon>Ambrosia</taxon>
    </lineage>
</organism>
<comment type="caution">
    <text evidence="1">The sequence shown here is derived from an EMBL/GenBank/DDBJ whole genome shotgun (WGS) entry which is preliminary data.</text>
</comment>
<dbReference type="Proteomes" id="UP001206925">
    <property type="component" value="Unassembled WGS sequence"/>
</dbReference>
<name>A0AAD5GM11_AMBAR</name>
<accession>A0AAD5GM11</accession>
<sequence length="60" mass="6795">ASINPRTNVYNKTSQTLIYFLFILSPKHLISTTGHSSPPSITAVHQIRSLFTTRFVTFDK</sequence>
<dbReference type="AlphaFoldDB" id="A0AAD5GM11"/>